<sequence>MLDRPSPASPLPCRSAFRLGRTRWLGAFALAVAALPAAPGATLTLVDSRPLAAGASAAPPPWPAGTRWRLDAGGLHGLEPLTCRQARQQILLLPAQGLFQGAWQADGVARARQQAAAVGLSGPNTTTLRLDCANGSFDLHRAAPDRLLTALDGRVLVLRHRAAAGDAQAPVRELLLQHLSEQGSAFDAARVSRLQAWLAPSLSQAFRRWFARPPRPDEAPYLDGDPFTDTQEPPLSLTLRELERRGGQATQVVLVDVGGGRQHRLAYRLQRGDGAGWRIVDIDYGEGVTLLQLMDKDMRP</sequence>
<evidence type="ECO:0000313" key="2">
    <source>
        <dbReference type="Proteomes" id="UP000020218"/>
    </source>
</evidence>
<keyword evidence="2" id="KW-1185">Reference proteome</keyword>
<evidence type="ECO:0000313" key="1">
    <source>
        <dbReference type="EMBL" id="EXI66081.1"/>
    </source>
</evidence>
<dbReference type="Proteomes" id="UP000020218">
    <property type="component" value="Unassembled WGS sequence"/>
</dbReference>
<dbReference type="EMBL" id="JFAX01000017">
    <property type="protein sequence ID" value="EXI66081.1"/>
    <property type="molecule type" value="Genomic_DNA"/>
</dbReference>
<name>A0A011MU55_9PROT</name>
<dbReference type="AlphaFoldDB" id="A0A011MU55"/>
<reference evidence="1" key="1">
    <citation type="submission" date="2014-02" db="EMBL/GenBank/DDBJ databases">
        <title>Expanding our view of genomic diversity in Candidatus Accumulibacter clades.</title>
        <authorList>
            <person name="Skennerton C.T."/>
            <person name="Barr J.J."/>
            <person name="Slater F.R."/>
            <person name="Bond P.L."/>
            <person name="Tyson G.W."/>
        </authorList>
    </citation>
    <scope>NUCLEOTIDE SEQUENCE [LARGE SCALE GENOMIC DNA]</scope>
</reference>
<accession>A0A011MU55</accession>
<dbReference type="STRING" id="1454001.AW08_02820"/>
<proteinExistence type="predicted"/>
<comment type="caution">
    <text evidence="1">The sequence shown here is derived from an EMBL/GenBank/DDBJ whole genome shotgun (WGS) entry which is preliminary data.</text>
</comment>
<organism evidence="1 2">
    <name type="scientific">Candidatus Accumulibacter adjunctus</name>
    <dbReference type="NCBI Taxonomy" id="1454001"/>
    <lineage>
        <taxon>Bacteria</taxon>
        <taxon>Pseudomonadati</taxon>
        <taxon>Pseudomonadota</taxon>
        <taxon>Betaproteobacteria</taxon>
        <taxon>Candidatus Accumulibacter</taxon>
    </lineage>
</organism>
<protein>
    <recommendedName>
        <fullName evidence="3">DUF3828 domain-containing protein</fullName>
    </recommendedName>
</protein>
<gene>
    <name evidence="1" type="ORF">AW08_02820</name>
</gene>
<evidence type="ECO:0008006" key="3">
    <source>
        <dbReference type="Google" id="ProtNLM"/>
    </source>
</evidence>
<dbReference type="PATRIC" id="fig|1454001.3.peg.2785"/>